<dbReference type="SUPFAM" id="SSF109604">
    <property type="entry name" value="HD-domain/PDEase-like"/>
    <property type="match status" value="1"/>
</dbReference>
<dbReference type="Gene3D" id="1.10.3210.10">
    <property type="entry name" value="Hypothetical protein af1432"/>
    <property type="match status" value="1"/>
</dbReference>
<dbReference type="EMBL" id="MLJW01000159">
    <property type="protein sequence ID" value="OIQ95813.1"/>
    <property type="molecule type" value="Genomic_DNA"/>
</dbReference>
<dbReference type="PROSITE" id="PS51833">
    <property type="entry name" value="HDOD"/>
    <property type="match status" value="1"/>
</dbReference>
<evidence type="ECO:0000313" key="2">
    <source>
        <dbReference type="EMBL" id="OIQ95813.1"/>
    </source>
</evidence>
<dbReference type="PANTHER" id="PTHR33525:SF6">
    <property type="entry name" value="HDOD DOMAIN-CONTAINING PROTEIN"/>
    <property type="match status" value="1"/>
</dbReference>
<sequence>MIAADQTNPPGSPVEGLLEGSLRDIGIPPRPVILDRIASEMQKDEPDFKRLSAIICADVSLSASLIKTTNSPFFGFRSRVRSVNEALMVLGLDVASRAIAGIILRKVLPIPPHLERFWDASAHIARLSGWLALRVAKGKLRPDDAYTFGLFRDCGIPILLKRFPGYASVLTEANWETVRSFTAIEDAHLPTNHAMVGCLLAQSWWLPEETCLAIRHHHDIAVIEMPAITPPLSSPYLIAIAQLAEHLVQRHSGLSHTSEWPKLGAACLRLLDLPDTDVENLLVEAAPVMAIED</sequence>
<feature type="domain" description="HDOD" evidence="1">
    <location>
        <begin position="27"/>
        <end position="220"/>
    </location>
</feature>
<dbReference type="PANTHER" id="PTHR33525">
    <property type="match status" value="1"/>
</dbReference>
<dbReference type="Pfam" id="PF08668">
    <property type="entry name" value="HDOD"/>
    <property type="match status" value="1"/>
</dbReference>
<evidence type="ECO:0000259" key="1">
    <source>
        <dbReference type="PROSITE" id="PS51833"/>
    </source>
</evidence>
<dbReference type="InterPro" id="IPR013976">
    <property type="entry name" value="HDOD"/>
</dbReference>
<gene>
    <name evidence="2" type="ORF">GALL_221550</name>
</gene>
<dbReference type="AlphaFoldDB" id="A0A1J5S678"/>
<accession>A0A1J5S678</accession>
<protein>
    <submittedName>
        <fullName evidence="2">HDOD domain protein</fullName>
    </submittedName>
</protein>
<dbReference type="InterPro" id="IPR052340">
    <property type="entry name" value="RNase_Y/CdgJ"/>
</dbReference>
<proteinExistence type="predicted"/>
<reference evidence="2" key="1">
    <citation type="submission" date="2016-10" db="EMBL/GenBank/DDBJ databases">
        <title>Sequence of Gallionella enrichment culture.</title>
        <authorList>
            <person name="Poehlein A."/>
            <person name="Muehling M."/>
            <person name="Daniel R."/>
        </authorList>
    </citation>
    <scope>NUCLEOTIDE SEQUENCE</scope>
</reference>
<comment type="caution">
    <text evidence="2">The sequence shown here is derived from an EMBL/GenBank/DDBJ whole genome shotgun (WGS) entry which is preliminary data.</text>
</comment>
<organism evidence="2">
    <name type="scientific">mine drainage metagenome</name>
    <dbReference type="NCBI Taxonomy" id="410659"/>
    <lineage>
        <taxon>unclassified sequences</taxon>
        <taxon>metagenomes</taxon>
        <taxon>ecological metagenomes</taxon>
    </lineage>
</organism>
<name>A0A1J5S678_9ZZZZ</name>